<name>A0A2K2FI43_9CLOT</name>
<dbReference type="KEGG" id="cthd:CDO33_11750"/>
<gene>
    <name evidence="1" type="ORF">CDQ84_10915</name>
</gene>
<accession>A0A2K2FI43</accession>
<dbReference type="AlphaFoldDB" id="A0A2K2FI43"/>
<comment type="caution">
    <text evidence="1">The sequence shown here is derived from an EMBL/GenBank/DDBJ whole genome shotgun (WGS) entry which is preliminary data.</text>
</comment>
<sequence>MDYNSDITVDAFVNEIMPREKGTFENIKIEKRTAFHFLAYVNKQQIDALSKLKEVKYIKLPAVKQQISTL</sequence>
<dbReference type="Proteomes" id="UP000236151">
    <property type="component" value="Unassembled WGS sequence"/>
</dbReference>
<evidence type="ECO:0000313" key="1">
    <source>
        <dbReference type="EMBL" id="PNT98455.1"/>
    </source>
</evidence>
<proteinExistence type="predicted"/>
<keyword evidence="2" id="KW-1185">Reference proteome</keyword>
<evidence type="ECO:0000313" key="2">
    <source>
        <dbReference type="Proteomes" id="UP000236151"/>
    </source>
</evidence>
<protein>
    <submittedName>
        <fullName evidence="1">Uncharacterized protein</fullName>
    </submittedName>
</protein>
<organism evidence="1 2">
    <name type="scientific">Clostridium thermosuccinogenes</name>
    <dbReference type="NCBI Taxonomy" id="84032"/>
    <lineage>
        <taxon>Bacteria</taxon>
        <taxon>Bacillati</taxon>
        <taxon>Bacillota</taxon>
        <taxon>Clostridia</taxon>
        <taxon>Eubacteriales</taxon>
        <taxon>Clostridiaceae</taxon>
        <taxon>Clostridium</taxon>
    </lineage>
</organism>
<dbReference type="EMBL" id="NIOJ01000027">
    <property type="protein sequence ID" value="PNT98455.1"/>
    <property type="molecule type" value="Genomic_DNA"/>
</dbReference>
<reference evidence="1 2" key="1">
    <citation type="submission" date="2017-06" db="EMBL/GenBank/DDBJ databases">
        <title>Investigating the central metabolism of Clostridium thermosuccinogenes.</title>
        <authorList>
            <person name="Koendjbiharie J.G."/>
            <person name="van Kranenburg R."/>
        </authorList>
    </citation>
    <scope>NUCLEOTIDE SEQUENCE [LARGE SCALE GENOMIC DNA]</scope>
    <source>
        <strain evidence="1 2">DSM 5806</strain>
    </source>
</reference>